<protein>
    <submittedName>
        <fullName evidence="11">ABC transporter permease</fullName>
    </submittedName>
</protein>
<evidence type="ECO:0000313" key="12">
    <source>
        <dbReference type="Proteomes" id="UP001521209"/>
    </source>
</evidence>
<keyword evidence="7" id="KW-0625">Polysaccharide transport</keyword>
<evidence type="ECO:0000256" key="4">
    <source>
        <dbReference type="ARBA" id="ARBA00022475"/>
    </source>
</evidence>
<keyword evidence="7" id="KW-0762">Sugar transport</keyword>
<accession>A0ABS9DRU0</accession>
<evidence type="ECO:0000256" key="5">
    <source>
        <dbReference type="ARBA" id="ARBA00022692"/>
    </source>
</evidence>
<reference evidence="11 12" key="1">
    <citation type="submission" date="2022-01" db="EMBL/GenBank/DDBJ databases">
        <authorList>
            <person name="Won M."/>
            <person name="Kim S.-J."/>
            <person name="Kwon S.-W."/>
        </authorList>
    </citation>
    <scope>NUCLEOTIDE SEQUENCE [LARGE SCALE GENOMIC DNA]</scope>
    <source>
        <strain evidence="11 12">KCTC 23505</strain>
    </source>
</reference>
<evidence type="ECO:0000259" key="10">
    <source>
        <dbReference type="Pfam" id="PF01061"/>
    </source>
</evidence>
<feature type="transmembrane region" description="Helical" evidence="9">
    <location>
        <begin position="263"/>
        <end position="283"/>
    </location>
</feature>
<proteinExistence type="inferred from homology"/>
<evidence type="ECO:0000256" key="3">
    <source>
        <dbReference type="ARBA" id="ARBA00022448"/>
    </source>
</evidence>
<dbReference type="Proteomes" id="UP001521209">
    <property type="component" value="Unassembled WGS sequence"/>
</dbReference>
<feature type="transmembrane region" description="Helical" evidence="9">
    <location>
        <begin position="144"/>
        <end position="166"/>
    </location>
</feature>
<comment type="subcellular location">
    <subcellularLocation>
        <location evidence="1">Cell membrane</location>
        <topology evidence="1">Multi-pass membrane protein</topology>
    </subcellularLocation>
</comment>
<evidence type="ECO:0000256" key="8">
    <source>
        <dbReference type="ARBA" id="ARBA00023136"/>
    </source>
</evidence>
<keyword evidence="12" id="KW-1185">Reference proteome</keyword>
<sequence length="293" mass="33148">MSDLPATERAIRASETQPLFTLSADRGWIQRFQLAGTDLRGGVKLWRLAWSLAFSDIRLRYRGSALGPFWLTLSTAIMIGAMAFLYADLFHTDIHTYLPYLTVSIILWNYLNMLVSDGCTCFSQVESMIRGIRMPFTVHAARSVIRNTIILAHNIIVVVAVFAIMGVSMSLYSLWAIPGFLLWLIDAFAMSILFGAFCARFRDVPQIIMSVMQIAFFVTPIMWYASLLEKHPEGELLIRFNPFYYLLEIVRGPLLGTPMTLDMVWKALIVSGVLILVATVGFARTRGRIAYWV</sequence>
<evidence type="ECO:0000256" key="9">
    <source>
        <dbReference type="SAM" id="Phobius"/>
    </source>
</evidence>
<dbReference type="RefSeq" id="WP_235702637.1">
    <property type="nucleotide sequence ID" value="NZ_JAKGBZ010000002.1"/>
</dbReference>
<comment type="caution">
    <text evidence="11">The sequence shown here is derived from an EMBL/GenBank/DDBJ whole genome shotgun (WGS) entry which is preliminary data.</text>
</comment>
<feature type="transmembrane region" description="Helical" evidence="9">
    <location>
        <begin position="172"/>
        <end position="195"/>
    </location>
</feature>
<feature type="transmembrane region" description="Helical" evidence="9">
    <location>
        <begin position="207"/>
        <end position="226"/>
    </location>
</feature>
<keyword evidence="8 9" id="KW-0472">Membrane</keyword>
<dbReference type="PANTHER" id="PTHR30413">
    <property type="entry name" value="INNER MEMBRANE TRANSPORT PERMEASE"/>
    <property type="match status" value="1"/>
</dbReference>
<organism evidence="11 12">
    <name type="scientific">Acidiphilium iwatense</name>
    <dbReference type="NCBI Taxonomy" id="768198"/>
    <lineage>
        <taxon>Bacteria</taxon>
        <taxon>Pseudomonadati</taxon>
        <taxon>Pseudomonadota</taxon>
        <taxon>Alphaproteobacteria</taxon>
        <taxon>Acetobacterales</taxon>
        <taxon>Acidocellaceae</taxon>
        <taxon>Acidiphilium</taxon>
    </lineage>
</organism>
<feature type="domain" description="ABC-2 type transporter transmembrane" evidence="10">
    <location>
        <begin position="50"/>
        <end position="252"/>
    </location>
</feature>
<keyword evidence="6 9" id="KW-1133">Transmembrane helix</keyword>
<keyword evidence="4" id="KW-1003">Cell membrane</keyword>
<evidence type="ECO:0000256" key="1">
    <source>
        <dbReference type="ARBA" id="ARBA00004651"/>
    </source>
</evidence>
<evidence type="ECO:0000256" key="2">
    <source>
        <dbReference type="ARBA" id="ARBA00007783"/>
    </source>
</evidence>
<evidence type="ECO:0000313" key="11">
    <source>
        <dbReference type="EMBL" id="MCF3945397.1"/>
    </source>
</evidence>
<feature type="transmembrane region" description="Helical" evidence="9">
    <location>
        <begin position="98"/>
        <end position="123"/>
    </location>
</feature>
<dbReference type="EMBL" id="JAKGBZ010000002">
    <property type="protein sequence ID" value="MCF3945397.1"/>
    <property type="molecule type" value="Genomic_DNA"/>
</dbReference>
<evidence type="ECO:0000256" key="7">
    <source>
        <dbReference type="ARBA" id="ARBA00023047"/>
    </source>
</evidence>
<dbReference type="PANTHER" id="PTHR30413:SF10">
    <property type="entry name" value="CAPSULE POLYSACCHARIDE EXPORT INNER-MEMBRANE PROTEIN CTRC"/>
    <property type="match status" value="1"/>
</dbReference>
<comment type="similarity">
    <text evidence="2">Belongs to the ABC-2 integral membrane protein family.</text>
</comment>
<gene>
    <name evidence="11" type="ORF">L2A60_01695</name>
</gene>
<keyword evidence="5 9" id="KW-0812">Transmembrane</keyword>
<dbReference type="Pfam" id="PF01061">
    <property type="entry name" value="ABC2_membrane"/>
    <property type="match status" value="1"/>
</dbReference>
<keyword evidence="3" id="KW-0813">Transport</keyword>
<name>A0ABS9DRU0_9PROT</name>
<evidence type="ECO:0000256" key="6">
    <source>
        <dbReference type="ARBA" id="ARBA00022989"/>
    </source>
</evidence>
<feature type="transmembrane region" description="Helical" evidence="9">
    <location>
        <begin position="65"/>
        <end position="86"/>
    </location>
</feature>
<dbReference type="InterPro" id="IPR013525">
    <property type="entry name" value="ABC2_TM"/>
</dbReference>